<protein>
    <submittedName>
        <fullName evidence="9">Cell division septal protein</fullName>
    </submittedName>
</protein>
<reference evidence="9 10" key="1">
    <citation type="journal article" date="2013" name="Genome Announc.">
        <title>Whole Genome Sequencing of Thermus oshimai JL-2 and Thermus thermophilus JL-18, Incomplete Denitrifiers from the United States Great Basin.</title>
        <authorList>
            <person name="Murugapiran S.K."/>
            <person name="Huntemann M."/>
            <person name="Wei C.L."/>
            <person name="Han J."/>
            <person name="Detter J.C."/>
            <person name="Han C.S."/>
            <person name="Erkkila T.H."/>
            <person name="Teshima H."/>
            <person name="Chen A."/>
            <person name="Kyrpides N."/>
            <person name="Mavrommatis K."/>
            <person name="Markowitz V."/>
            <person name="Szeto E."/>
            <person name="Ivanova N."/>
            <person name="Pagani I."/>
            <person name="Lam J."/>
            <person name="McDonald A.I."/>
            <person name="Dodsworth J.A."/>
            <person name="Pati A."/>
            <person name="Goodwin L."/>
            <person name="Peters L."/>
            <person name="Pitluck S."/>
            <person name="Woyke T."/>
            <person name="Hedlund B.P."/>
        </authorList>
    </citation>
    <scope>NUCLEOTIDE SEQUENCE</scope>
    <source>
        <strain evidence="9 10">JL-2</strain>
    </source>
</reference>
<keyword evidence="7" id="KW-0131">Cell cycle</keyword>
<keyword evidence="3 9" id="KW-0132">Cell division</keyword>
<keyword evidence="10" id="KW-1185">Reference proteome</keyword>
<dbReference type="InterPro" id="IPR026579">
    <property type="entry name" value="FtsQ"/>
</dbReference>
<keyword evidence="2" id="KW-1003">Cell membrane</keyword>
<evidence type="ECO:0000313" key="10">
    <source>
        <dbReference type="Proteomes" id="UP000000211"/>
    </source>
</evidence>
<keyword evidence="4" id="KW-0812">Transmembrane</keyword>
<evidence type="ECO:0000256" key="5">
    <source>
        <dbReference type="ARBA" id="ARBA00022989"/>
    </source>
</evidence>
<dbReference type="OrthoDB" id="31612at2"/>
<dbReference type="InterPro" id="IPR013685">
    <property type="entry name" value="POTRA_FtsQ_type"/>
</dbReference>
<evidence type="ECO:0000259" key="8">
    <source>
        <dbReference type="PROSITE" id="PS51779"/>
    </source>
</evidence>
<dbReference type="HOGENOM" id="CLU_063837_0_0_0"/>
<dbReference type="Pfam" id="PF08478">
    <property type="entry name" value="POTRA_1"/>
    <property type="match status" value="1"/>
</dbReference>
<dbReference type="PROSITE" id="PS51779">
    <property type="entry name" value="POTRA"/>
    <property type="match status" value="1"/>
</dbReference>
<dbReference type="InterPro" id="IPR034746">
    <property type="entry name" value="POTRA"/>
</dbReference>
<proteinExistence type="predicted"/>
<dbReference type="PANTHER" id="PTHR35851:SF1">
    <property type="entry name" value="CELL DIVISION PROTEIN FTSQ"/>
    <property type="match status" value="1"/>
</dbReference>
<evidence type="ECO:0000256" key="2">
    <source>
        <dbReference type="ARBA" id="ARBA00022475"/>
    </source>
</evidence>
<feature type="domain" description="POTRA" evidence="8">
    <location>
        <begin position="26"/>
        <end position="93"/>
    </location>
</feature>
<dbReference type="Proteomes" id="UP000000211">
    <property type="component" value="Chromosome"/>
</dbReference>
<name>K7QZA1_THEOS</name>
<evidence type="ECO:0000256" key="3">
    <source>
        <dbReference type="ARBA" id="ARBA00022618"/>
    </source>
</evidence>
<comment type="subcellular location">
    <subcellularLocation>
        <location evidence="1">Membrane</location>
    </subcellularLocation>
</comment>
<gene>
    <name evidence="9" type="ORF">Theos_1130</name>
</gene>
<dbReference type="EMBL" id="CP003249">
    <property type="protein sequence ID" value="AFV76175.1"/>
    <property type="molecule type" value="Genomic_DNA"/>
</dbReference>
<evidence type="ECO:0000256" key="1">
    <source>
        <dbReference type="ARBA" id="ARBA00004370"/>
    </source>
</evidence>
<dbReference type="Gene3D" id="3.10.20.310">
    <property type="entry name" value="membrane protein fhac"/>
    <property type="match status" value="1"/>
</dbReference>
<evidence type="ECO:0000256" key="6">
    <source>
        <dbReference type="ARBA" id="ARBA00023136"/>
    </source>
</evidence>
<dbReference type="PATRIC" id="fig|751945.3.peg.1122"/>
<keyword evidence="5" id="KW-1133">Transmembrane helix</keyword>
<dbReference type="AlphaFoldDB" id="K7QZA1"/>
<dbReference type="RefSeq" id="WP_016329365.1">
    <property type="nucleotide sequence ID" value="NC_019386.1"/>
</dbReference>
<evidence type="ECO:0000313" key="9">
    <source>
        <dbReference type="EMBL" id="AFV76175.1"/>
    </source>
</evidence>
<dbReference type="KEGG" id="tos:Theos_1130"/>
<dbReference type="GO" id="GO:0090529">
    <property type="term" value="P:cell septum assembly"/>
    <property type="evidence" value="ECO:0007669"/>
    <property type="project" value="InterPro"/>
</dbReference>
<keyword evidence="6" id="KW-0472">Membrane</keyword>
<dbReference type="GO" id="GO:0016020">
    <property type="term" value="C:membrane"/>
    <property type="evidence" value="ECO:0007669"/>
    <property type="project" value="UniProtKB-SubCell"/>
</dbReference>
<dbReference type="eggNOG" id="COG1589">
    <property type="taxonomic scope" value="Bacteria"/>
</dbReference>
<sequence length="196" mass="21590">MGGVAVRWVLLGLLLATLYVGSLALFPVEEVRVEGLRHLREEEVRKALELAPGDPWLWVLPGRVEALGQNPWVAEARLEKPRVGAVRVVVRERKPFLPLEDGQALSEDGVLLPGGAPHAHGPRVVGRGPLPKEALLALARAYPEARRLRYTPAGFWVELPEAVLFAPSAELLLKYAQAPRPKGQVFLYSWGVSQRP</sequence>
<evidence type="ECO:0000256" key="4">
    <source>
        <dbReference type="ARBA" id="ARBA00022692"/>
    </source>
</evidence>
<accession>K7QZA1</accession>
<organism evidence="9 10">
    <name type="scientific">Thermus oshimai JL-2</name>
    <dbReference type="NCBI Taxonomy" id="751945"/>
    <lineage>
        <taxon>Bacteria</taxon>
        <taxon>Thermotogati</taxon>
        <taxon>Deinococcota</taxon>
        <taxon>Deinococci</taxon>
        <taxon>Thermales</taxon>
        <taxon>Thermaceae</taxon>
        <taxon>Thermus</taxon>
    </lineage>
</organism>
<dbReference type="PANTHER" id="PTHR35851">
    <property type="entry name" value="CELL DIVISION PROTEIN FTSQ"/>
    <property type="match status" value="1"/>
</dbReference>
<dbReference type="STRING" id="751945.Theos_1130"/>
<evidence type="ECO:0000256" key="7">
    <source>
        <dbReference type="ARBA" id="ARBA00023306"/>
    </source>
</evidence>